<dbReference type="SUPFAM" id="SSF48452">
    <property type="entry name" value="TPR-like"/>
    <property type="match status" value="1"/>
</dbReference>
<accession>A0AAE0GMM4</accession>
<comment type="caution">
    <text evidence="1">The sequence shown here is derived from an EMBL/GenBank/DDBJ whole genome shotgun (WGS) entry which is preliminary data.</text>
</comment>
<evidence type="ECO:0000313" key="2">
    <source>
        <dbReference type="Proteomes" id="UP001190700"/>
    </source>
</evidence>
<dbReference type="NCBIfam" id="NF047558">
    <property type="entry name" value="TPR_END_plus"/>
    <property type="match status" value="1"/>
</dbReference>
<gene>
    <name evidence="1" type="ORF">CYMTET_11396</name>
</gene>
<dbReference type="EMBL" id="LGRX02004261">
    <property type="protein sequence ID" value="KAK3280782.1"/>
    <property type="molecule type" value="Genomic_DNA"/>
</dbReference>
<proteinExistence type="predicted"/>
<protein>
    <submittedName>
        <fullName evidence="1">Uncharacterized protein</fullName>
    </submittedName>
</protein>
<sequence length="205" mass="22444">MFVFITKTQGYELAHKLKDQAEAAPMQKSRSTEEPPKFLTPDEMNQLLATQTGTLPQGPEDMDVVAAAFKMPSVESTPLNAAEAIAQGIDLTGKKKYAEALEIFELGLGLPGTGVKRNRDKPGELSEGEKVSILYNIACCHSQLQDSRAGLVAFSGALEAGFEDFRTARVDPDLDFLRKQPQFEGLIQRFKPNKGILGNIMDMLP</sequence>
<keyword evidence="2" id="KW-1185">Reference proteome</keyword>
<organism evidence="1 2">
    <name type="scientific">Cymbomonas tetramitiformis</name>
    <dbReference type="NCBI Taxonomy" id="36881"/>
    <lineage>
        <taxon>Eukaryota</taxon>
        <taxon>Viridiplantae</taxon>
        <taxon>Chlorophyta</taxon>
        <taxon>Pyramimonadophyceae</taxon>
        <taxon>Pyramimonadales</taxon>
        <taxon>Pyramimonadaceae</taxon>
        <taxon>Cymbomonas</taxon>
    </lineage>
</organism>
<dbReference type="InterPro" id="IPR011990">
    <property type="entry name" value="TPR-like_helical_dom_sf"/>
</dbReference>
<evidence type="ECO:0000313" key="1">
    <source>
        <dbReference type="EMBL" id="KAK3280782.1"/>
    </source>
</evidence>
<name>A0AAE0GMM4_9CHLO</name>
<reference evidence="1 2" key="1">
    <citation type="journal article" date="2015" name="Genome Biol. Evol.">
        <title>Comparative Genomics of a Bacterivorous Green Alga Reveals Evolutionary Causalities and Consequences of Phago-Mixotrophic Mode of Nutrition.</title>
        <authorList>
            <person name="Burns J.A."/>
            <person name="Paasch A."/>
            <person name="Narechania A."/>
            <person name="Kim E."/>
        </authorList>
    </citation>
    <scope>NUCLEOTIDE SEQUENCE [LARGE SCALE GENOMIC DNA]</scope>
    <source>
        <strain evidence="1 2">PLY_AMNH</strain>
    </source>
</reference>
<dbReference type="AlphaFoldDB" id="A0AAE0GMM4"/>
<dbReference type="Proteomes" id="UP001190700">
    <property type="component" value="Unassembled WGS sequence"/>
</dbReference>